<evidence type="ECO:0000256" key="1">
    <source>
        <dbReference type="ARBA" id="ARBA00023027"/>
    </source>
</evidence>
<dbReference type="EMBL" id="UAUU01000005">
    <property type="protein sequence ID" value="SPZ84888.1"/>
    <property type="molecule type" value="Genomic_DNA"/>
</dbReference>
<dbReference type="Proteomes" id="UP000251241">
    <property type="component" value="Unassembled WGS sequence"/>
</dbReference>
<reference evidence="2 3" key="1">
    <citation type="submission" date="2018-06" db="EMBL/GenBank/DDBJ databases">
        <authorList>
            <consortium name="Pathogen Informatics"/>
            <person name="Doyle S."/>
        </authorList>
    </citation>
    <scope>NUCLEOTIDE SEQUENCE [LARGE SCALE GENOMIC DNA]</scope>
    <source>
        <strain evidence="2 3">NCTC11343</strain>
    </source>
</reference>
<protein>
    <submittedName>
        <fullName evidence="2">D-lactate dehydrogenase</fullName>
    </submittedName>
</protein>
<dbReference type="InterPro" id="IPR058205">
    <property type="entry name" value="D-LDH-like"/>
</dbReference>
<organism evidence="2 3">
    <name type="scientific">Sphingobacterium multivorum</name>
    <dbReference type="NCBI Taxonomy" id="28454"/>
    <lineage>
        <taxon>Bacteria</taxon>
        <taxon>Pseudomonadati</taxon>
        <taxon>Bacteroidota</taxon>
        <taxon>Sphingobacteriia</taxon>
        <taxon>Sphingobacteriales</taxon>
        <taxon>Sphingobacteriaceae</taxon>
        <taxon>Sphingobacterium</taxon>
    </lineage>
</organism>
<dbReference type="SUPFAM" id="SSF52283">
    <property type="entry name" value="Formate/glycerate dehydrogenase catalytic domain-like"/>
    <property type="match status" value="1"/>
</dbReference>
<dbReference type="GeneID" id="97181612"/>
<dbReference type="RefSeq" id="WP_112374205.1">
    <property type="nucleotide sequence ID" value="NZ_CP069793.1"/>
</dbReference>
<gene>
    <name evidence="2" type="ORF">NCTC11343_01442</name>
</gene>
<proteinExistence type="predicted"/>
<name>A0A2X2ISE7_SPHMU</name>
<dbReference type="PANTHER" id="PTHR43026">
    <property type="entry name" value="2-HYDROXYACID DEHYDROGENASE HOMOLOG 1-RELATED"/>
    <property type="match status" value="1"/>
</dbReference>
<accession>A0A2X2ISE7</accession>
<dbReference type="AlphaFoldDB" id="A0A2X2ISE7"/>
<sequence length="138" mass="15244">MKVVVYNVRSFEKEFWALANAKQHDLTLISNGLNAETQNYARGKDAVVISVSDILDESMLLNLKGLGINKIMTRSKDTAHIDLVKAGDLHIQIANAPFEDQSPKGLAEQTVRNLNLWGIEKCVGKACCCLNDCAKKIK</sequence>
<dbReference type="Gene3D" id="3.40.50.720">
    <property type="entry name" value="NAD(P)-binding Rossmann-like Domain"/>
    <property type="match status" value="1"/>
</dbReference>
<dbReference type="PANTHER" id="PTHR43026:SF1">
    <property type="entry name" value="2-HYDROXYACID DEHYDROGENASE HOMOLOG 1-RELATED"/>
    <property type="match status" value="1"/>
</dbReference>
<evidence type="ECO:0000313" key="2">
    <source>
        <dbReference type="EMBL" id="SPZ84888.1"/>
    </source>
</evidence>
<evidence type="ECO:0000313" key="3">
    <source>
        <dbReference type="Proteomes" id="UP000251241"/>
    </source>
</evidence>
<dbReference type="GO" id="GO:0008720">
    <property type="term" value="F:D-lactate dehydrogenase (NAD+) activity"/>
    <property type="evidence" value="ECO:0007669"/>
    <property type="project" value="TreeGrafter"/>
</dbReference>
<keyword evidence="1" id="KW-0520">NAD</keyword>